<dbReference type="RefSeq" id="XP_046053886.1">
    <property type="nucleotide sequence ID" value="XM_046191844.1"/>
</dbReference>
<proteinExistence type="predicted"/>
<reference evidence="2" key="1">
    <citation type="journal article" date="2021" name="Nat. Commun.">
        <title>Genetic determinants of endophytism in the Arabidopsis root mycobiome.</title>
        <authorList>
            <person name="Mesny F."/>
            <person name="Miyauchi S."/>
            <person name="Thiergart T."/>
            <person name="Pickel B."/>
            <person name="Atanasova L."/>
            <person name="Karlsson M."/>
            <person name="Huettel B."/>
            <person name="Barry K.W."/>
            <person name="Haridas S."/>
            <person name="Chen C."/>
            <person name="Bauer D."/>
            <person name="Andreopoulos W."/>
            <person name="Pangilinan J."/>
            <person name="LaButti K."/>
            <person name="Riley R."/>
            <person name="Lipzen A."/>
            <person name="Clum A."/>
            <person name="Drula E."/>
            <person name="Henrissat B."/>
            <person name="Kohler A."/>
            <person name="Grigoriev I.V."/>
            <person name="Martin F.M."/>
            <person name="Hacquard S."/>
        </authorList>
    </citation>
    <scope>NUCLEOTIDE SEQUENCE</scope>
    <source>
        <strain evidence="2">MPI-CAGE-AT-0023</strain>
    </source>
</reference>
<dbReference type="EMBL" id="JAGMUX010000003">
    <property type="protein sequence ID" value="KAH7265151.1"/>
    <property type="molecule type" value="Genomic_DNA"/>
</dbReference>
<dbReference type="AlphaFoldDB" id="A0A9P9KNK3"/>
<protein>
    <recommendedName>
        <fullName evidence="4">Secreted protein</fullName>
    </recommendedName>
</protein>
<evidence type="ECO:0000256" key="1">
    <source>
        <dbReference type="SAM" id="SignalP"/>
    </source>
</evidence>
<sequence>MHCWRPFLKRSARGRCWFLICLSCKLTCSRCHGFDSVRDWSWQEDAELEITSFLDFALKRKTWRCDVAPSWFRCKRQGLAFEIDS</sequence>
<keyword evidence="3" id="KW-1185">Reference proteome</keyword>
<feature type="signal peptide" evidence="1">
    <location>
        <begin position="1"/>
        <end position="33"/>
    </location>
</feature>
<gene>
    <name evidence="2" type="ORF">BKA55DRAFT_558014</name>
</gene>
<accession>A0A9P9KNK3</accession>
<organism evidence="2 3">
    <name type="scientific">Fusarium redolens</name>
    <dbReference type="NCBI Taxonomy" id="48865"/>
    <lineage>
        <taxon>Eukaryota</taxon>
        <taxon>Fungi</taxon>
        <taxon>Dikarya</taxon>
        <taxon>Ascomycota</taxon>
        <taxon>Pezizomycotina</taxon>
        <taxon>Sordariomycetes</taxon>
        <taxon>Hypocreomycetidae</taxon>
        <taxon>Hypocreales</taxon>
        <taxon>Nectriaceae</taxon>
        <taxon>Fusarium</taxon>
        <taxon>Fusarium redolens species complex</taxon>
    </lineage>
</organism>
<evidence type="ECO:0000313" key="3">
    <source>
        <dbReference type="Proteomes" id="UP000720189"/>
    </source>
</evidence>
<comment type="caution">
    <text evidence="2">The sequence shown here is derived from an EMBL/GenBank/DDBJ whole genome shotgun (WGS) entry which is preliminary data.</text>
</comment>
<evidence type="ECO:0008006" key="4">
    <source>
        <dbReference type="Google" id="ProtNLM"/>
    </source>
</evidence>
<keyword evidence="1" id="KW-0732">Signal</keyword>
<feature type="chain" id="PRO_5040396525" description="Secreted protein" evidence="1">
    <location>
        <begin position="34"/>
        <end position="85"/>
    </location>
</feature>
<evidence type="ECO:0000313" key="2">
    <source>
        <dbReference type="EMBL" id="KAH7265151.1"/>
    </source>
</evidence>
<dbReference type="GeneID" id="70221798"/>
<dbReference type="Proteomes" id="UP000720189">
    <property type="component" value="Unassembled WGS sequence"/>
</dbReference>
<name>A0A9P9KNK3_FUSRE</name>